<dbReference type="AlphaFoldDB" id="F0YGA5"/>
<dbReference type="SUPFAM" id="SSF82657">
    <property type="entry name" value="BolA-like"/>
    <property type="match status" value="1"/>
</dbReference>
<dbReference type="OrthoDB" id="203381at2759"/>
<evidence type="ECO:0000256" key="2">
    <source>
        <dbReference type="RuleBase" id="RU003860"/>
    </source>
</evidence>
<dbReference type="PANTHER" id="PTHR46188:SF1">
    <property type="entry name" value="BOLA-LIKE PROTEIN 3"/>
    <property type="match status" value="1"/>
</dbReference>
<gene>
    <name evidence="3" type="ORF">AURANDRAFT_30104</name>
</gene>
<evidence type="ECO:0000313" key="3">
    <source>
        <dbReference type="EMBL" id="EGB05914.1"/>
    </source>
</evidence>
<evidence type="ECO:0000256" key="1">
    <source>
        <dbReference type="ARBA" id="ARBA00005578"/>
    </source>
</evidence>
<name>F0YGA5_AURAN</name>
<comment type="similarity">
    <text evidence="1 2">Belongs to the BolA/IbaG family.</text>
</comment>
<proteinExistence type="inferred from homology"/>
<dbReference type="GeneID" id="20220836"/>
<dbReference type="InterPro" id="IPR052275">
    <property type="entry name" value="Mt_Fe-S_assembly_factor"/>
</dbReference>
<reference evidence="3 4" key="1">
    <citation type="journal article" date="2011" name="Proc. Natl. Acad. Sci. U.S.A.">
        <title>Niche of harmful alga Aureococcus anophagefferens revealed through ecogenomics.</title>
        <authorList>
            <person name="Gobler C.J."/>
            <person name="Berry D.L."/>
            <person name="Dyhrman S.T."/>
            <person name="Wilhelm S.W."/>
            <person name="Salamov A."/>
            <person name="Lobanov A.V."/>
            <person name="Zhang Y."/>
            <person name="Collier J.L."/>
            <person name="Wurch L.L."/>
            <person name="Kustka A.B."/>
            <person name="Dill B.D."/>
            <person name="Shah M."/>
            <person name="VerBerkmoes N.C."/>
            <person name="Kuo A."/>
            <person name="Terry A."/>
            <person name="Pangilinan J."/>
            <person name="Lindquist E.A."/>
            <person name="Lucas S."/>
            <person name="Paulsen I.T."/>
            <person name="Hattenrath-Lehmann T.K."/>
            <person name="Talmage S.C."/>
            <person name="Walker E.A."/>
            <person name="Koch F."/>
            <person name="Burson A.M."/>
            <person name="Marcoval M.A."/>
            <person name="Tang Y.Z."/>
            <person name="Lecleir G.R."/>
            <person name="Coyne K.J."/>
            <person name="Berg G.M."/>
            <person name="Bertrand E.M."/>
            <person name="Saito M.A."/>
            <person name="Gladyshev V.N."/>
            <person name="Grigoriev I.V."/>
        </authorList>
    </citation>
    <scope>NUCLEOTIDE SEQUENCE [LARGE SCALE GENOMIC DNA]</scope>
    <source>
        <strain evidence="4">CCMP 1984</strain>
    </source>
</reference>
<organism evidence="4">
    <name type="scientific">Aureococcus anophagefferens</name>
    <name type="common">Harmful bloom alga</name>
    <dbReference type="NCBI Taxonomy" id="44056"/>
    <lineage>
        <taxon>Eukaryota</taxon>
        <taxon>Sar</taxon>
        <taxon>Stramenopiles</taxon>
        <taxon>Ochrophyta</taxon>
        <taxon>Pelagophyceae</taxon>
        <taxon>Pelagomonadales</taxon>
        <taxon>Pelagomonadaceae</taxon>
        <taxon>Aureococcus</taxon>
    </lineage>
</organism>
<dbReference type="Proteomes" id="UP000002729">
    <property type="component" value="Unassembled WGS sequence"/>
</dbReference>
<dbReference type="InterPro" id="IPR036065">
    <property type="entry name" value="BolA-like_sf"/>
</dbReference>
<evidence type="ECO:0000313" key="4">
    <source>
        <dbReference type="Proteomes" id="UP000002729"/>
    </source>
</evidence>
<protein>
    <recommendedName>
        <fullName evidence="5">Bola-like protein</fullName>
    </recommendedName>
</protein>
<evidence type="ECO:0008006" key="5">
    <source>
        <dbReference type="Google" id="ProtNLM"/>
    </source>
</evidence>
<keyword evidence="4" id="KW-1185">Reference proteome</keyword>
<dbReference type="Pfam" id="PF01722">
    <property type="entry name" value="BolA"/>
    <property type="match status" value="1"/>
</dbReference>
<accession>F0YGA5</accession>
<dbReference type="PANTHER" id="PTHR46188">
    <property type="entry name" value="BOLA-LIKE PROTEIN 3"/>
    <property type="match status" value="1"/>
</dbReference>
<dbReference type="RefSeq" id="XP_009039456.1">
    <property type="nucleotide sequence ID" value="XM_009041208.1"/>
</dbReference>
<dbReference type="FunCoup" id="F0YGA5">
    <property type="interactions" value="71"/>
</dbReference>
<dbReference type="OMA" id="RVWNGPN"/>
<dbReference type="EMBL" id="GL833138">
    <property type="protein sequence ID" value="EGB05914.1"/>
    <property type="molecule type" value="Genomic_DNA"/>
</dbReference>
<dbReference type="InterPro" id="IPR002634">
    <property type="entry name" value="BolA"/>
</dbReference>
<dbReference type="Gene3D" id="3.30.300.90">
    <property type="entry name" value="BolA-like"/>
    <property type="match status" value="1"/>
</dbReference>
<dbReference type="eggNOG" id="KOG3348">
    <property type="taxonomic scope" value="Eukaryota"/>
</dbReference>
<dbReference type="InParanoid" id="F0YGA5"/>
<dbReference type="GO" id="GO:0005759">
    <property type="term" value="C:mitochondrial matrix"/>
    <property type="evidence" value="ECO:0007669"/>
    <property type="project" value="TreeGrafter"/>
</dbReference>
<sequence length="106" mass="11484">MLALTLRHTARTAARTGARRPHQLQLAAALSTPSEQMEVKLKAELGAVEVAVEDVSGGCGAMYKCYIESPRFAGLNTIKQHKLVQGVLKDEIADMHGFQLKTALPK</sequence>
<dbReference type="KEGG" id="aaf:AURANDRAFT_30104"/>